<name>A0A3G9GP96_9NEIS</name>
<gene>
    <name evidence="1" type="ORF">DLM_3893</name>
</gene>
<dbReference type="AlphaFoldDB" id="A0A3G9GP96"/>
<keyword evidence="2" id="KW-1185">Reference proteome</keyword>
<dbReference type="EMBL" id="AP018823">
    <property type="protein sequence ID" value="BBF87472.1"/>
    <property type="molecule type" value="Genomic_DNA"/>
</dbReference>
<dbReference type="Proteomes" id="UP000198290">
    <property type="component" value="Chromosome"/>
</dbReference>
<sequence length="47" mass="5061">MQDSRFAYFFDQTPPGTAVLAGGSTSWLLKARSESTLASKPVIQGKN</sequence>
<evidence type="ECO:0000313" key="2">
    <source>
        <dbReference type="Proteomes" id="UP000198290"/>
    </source>
</evidence>
<organism evidence="1 2">
    <name type="scientific">Aquitalea magnusonii</name>
    <dbReference type="NCBI Taxonomy" id="332411"/>
    <lineage>
        <taxon>Bacteria</taxon>
        <taxon>Pseudomonadati</taxon>
        <taxon>Pseudomonadota</taxon>
        <taxon>Betaproteobacteria</taxon>
        <taxon>Neisseriales</taxon>
        <taxon>Chromobacteriaceae</taxon>
        <taxon>Aquitalea</taxon>
    </lineage>
</organism>
<reference evidence="1 2" key="2">
    <citation type="journal article" date="2017" name="Genome Announc.">
        <title>Draft genome sequence of Aquitalea magnusonii strain H3, a plant growth-promoting bacterium of duckweed Lemna minor.</title>
        <authorList>
            <person name="Ishizawa H."/>
            <person name="Kuroda M."/>
            <person name="Ike M."/>
        </authorList>
    </citation>
    <scope>NUCLEOTIDE SEQUENCE [LARGE SCALE GENOMIC DNA]</scope>
    <source>
        <strain evidence="1 2">H3</strain>
    </source>
</reference>
<reference evidence="2" key="3">
    <citation type="journal article" date="2017" name="Plant Physiol. Biochem.">
        <title>Differential oxidative and antioxidative response of duckweed Lemna minor toward plant growth promoting/inhibiting bacteria.</title>
        <authorList>
            <person name="Ishizawa H."/>
            <person name="Kuroda M."/>
            <person name="Morikawa M."/>
            <person name="Ike M."/>
        </authorList>
    </citation>
    <scope>NUCLEOTIDE SEQUENCE [LARGE SCALE GENOMIC DNA]</scope>
    <source>
        <strain evidence="2">H3</strain>
    </source>
</reference>
<reference evidence="2" key="1">
    <citation type="journal article" date="2017" name="Biotechnol. Biofuels">
        <title>Evaluation of environmental bacterial communities as a factor affecting the growth of duckweed Lemna minor.</title>
        <authorList>
            <person name="Ishizawa H."/>
            <person name="Kuroda M."/>
            <person name="Morikawa M."/>
            <person name="Ike M."/>
        </authorList>
    </citation>
    <scope>NUCLEOTIDE SEQUENCE [LARGE SCALE GENOMIC DNA]</scope>
    <source>
        <strain evidence="2">H3</strain>
    </source>
</reference>
<protein>
    <submittedName>
        <fullName evidence="1">Uncharacterized protein</fullName>
    </submittedName>
</protein>
<accession>A0A3G9GP96</accession>
<dbReference type="KEGG" id="amah:DLM_3893"/>
<proteinExistence type="predicted"/>
<evidence type="ECO:0000313" key="1">
    <source>
        <dbReference type="EMBL" id="BBF87472.1"/>
    </source>
</evidence>